<dbReference type="Ensembl" id="ENSECAT00000091650.1">
    <property type="protein sequence ID" value="ENSECAP00000084047.1"/>
    <property type="gene ID" value="ENSECAG00000056621.1"/>
</dbReference>
<dbReference type="GeneTree" id="ENSGT01090000263219"/>
<dbReference type="Proteomes" id="UP000002281">
    <property type="component" value="Chromosome 2"/>
</dbReference>
<evidence type="ECO:0000256" key="1">
    <source>
        <dbReference type="SAM" id="Phobius"/>
    </source>
</evidence>
<evidence type="ECO:0000313" key="3">
    <source>
        <dbReference type="Proteomes" id="UP000002281"/>
    </source>
</evidence>
<accession>A0A9L0TCK9</accession>
<keyword evidence="1" id="KW-0472">Membrane</keyword>
<name>A0A9L0TCK9_HORSE</name>
<keyword evidence="1" id="KW-1133">Transmembrane helix</keyword>
<organism evidence="2 3">
    <name type="scientific">Equus caballus</name>
    <name type="common">Horse</name>
    <dbReference type="NCBI Taxonomy" id="9796"/>
    <lineage>
        <taxon>Eukaryota</taxon>
        <taxon>Metazoa</taxon>
        <taxon>Chordata</taxon>
        <taxon>Craniata</taxon>
        <taxon>Vertebrata</taxon>
        <taxon>Euteleostomi</taxon>
        <taxon>Mammalia</taxon>
        <taxon>Eutheria</taxon>
        <taxon>Laurasiatheria</taxon>
        <taxon>Perissodactyla</taxon>
        <taxon>Equidae</taxon>
        <taxon>Equus</taxon>
    </lineage>
</organism>
<sequence>MSGIARSYGISIFNFLRNLHAVFHSGCTSLHSHQQCMKVSLVLHPFQHLLFFVLVIIAILASLRCYLSVVLICLSLMTSDNDHLFMCLLAVCKSSLEKCLFMSFAHFLIRWFLFLLLSCVSSLYILEINPLSDI</sequence>
<reference evidence="2" key="3">
    <citation type="submission" date="2025-09" db="UniProtKB">
        <authorList>
            <consortium name="Ensembl"/>
        </authorList>
    </citation>
    <scope>IDENTIFICATION</scope>
    <source>
        <strain evidence="2">Thoroughbred</strain>
    </source>
</reference>
<reference evidence="2" key="2">
    <citation type="submission" date="2025-08" db="UniProtKB">
        <authorList>
            <consortium name="Ensembl"/>
        </authorList>
    </citation>
    <scope>IDENTIFICATION</scope>
    <source>
        <strain evidence="2">Thoroughbred</strain>
    </source>
</reference>
<keyword evidence="3" id="KW-1185">Reference proteome</keyword>
<evidence type="ECO:0000313" key="2">
    <source>
        <dbReference type="Ensembl" id="ENSECAP00000084047.1"/>
    </source>
</evidence>
<keyword evidence="1" id="KW-0812">Transmembrane</keyword>
<feature type="transmembrane region" description="Helical" evidence="1">
    <location>
        <begin position="49"/>
        <end position="78"/>
    </location>
</feature>
<proteinExistence type="predicted"/>
<dbReference type="AlphaFoldDB" id="A0A9L0TCK9"/>
<feature type="transmembrane region" description="Helical" evidence="1">
    <location>
        <begin position="99"/>
        <end position="126"/>
    </location>
</feature>
<protein>
    <submittedName>
        <fullName evidence="2">Uncharacterized protein</fullName>
    </submittedName>
</protein>
<reference evidence="2 3" key="1">
    <citation type="journal article" date="2009" name="Science">
        <title>Genome sequence, comparative analysis, and population genetics of the domestic horse.</title>
        <authorList>
            <consortium name="Broad Institute Genome Sequencing Platform"/>
            <consortium name="Broad Institute Whole Genome Assembly Team"/>
            <person name="Wade C.M."/>
            <person name="Giulotto E."/>
            <person name="Sigurdsson S."/>
            <person name="Zoli M."/>
            <person name="Gnerre S."/>
            <person name="Imsland F."/>
            <person name="Lear T.L."/>
            <person name="Adelson D.L."/>
            <person name="Bailey E."/>
            <person name="Bellone R.R."/>
            <person name="Bloecker H."/>
            <person name="Distl O."/>
            <person name="Edgar R.C."/>
            <person name="Garber M."/>
            <person name="Leeb T."/>
            <person name="Mauceli E."/>
            <person name="MacLeod J.N."/>
            <person name="Penedo M.C.T."/>
            <person name="Raison J.M."/>
            <person name="Sharpe T."/>
            <person name="Vogel J."/>
            <person name="Andersson L."/>
            <person name="Antczak D.F."/>
            <person name="Biagi T."/>
            <person name="Binns M.M."/>
            <person name="Chowdhary B.P."/>
            <person name="Coleman S.J."/>
            <person name="Della Valle G."/>
            <person name="Fryc S."/>
            <person name="Guerin G."/>
            <person name="Hasegawa T."/>
            <person name="Hill E.W."/>
            <person name="Jurka J."/>
            <person name="Kiialainen A."/>
            <person name="Lindgren G."/>
            <person name="Liu J."/>
            <person name="Magnani E."/>
            <person name="Mickelson J.R."/>
            <person name="Murray J."/>
            <person name="Nergadze S.G."/>
            <person name="Onofrio R."/>
            <person name="Pedroni S."/>
            <person name="Piras M.F."/>
            <person name="Raudsepp T."/>
            <person name="Rocchi M."/>
            <person name="Roeed K.H."/>
            <person name="Ryder O.A."/>
            <person name="Searle S."/>
            <person name="Skow L."/>
            <person name="Swinburne J.E."/>
            <person name="Syvaenen A.C."/>
            <person name="Tozaki T."/>
            <person name="Valberg S.J."/>
            <person name="Vaudin M."/>
            <person name="White J.R."/>
            <person name="Zody M.C."/>
            <person name="Lander E.S."/>
            <person name="Lindblad-Toh K."/>
        </authorList>
    </citation>
    <scope>NUCLEOTIDE SEQUENCE [LARGE SCALE GENOMIC DNA]</scope>
    <source>
        <strain evidence="2 3">Thoroughbred</strain>
    </source>
</reference>